<keyword evidence="1" id="KW-0732">Signal</keyword>
<dbReference type="PROSITE" id="PS51468">
    <property type="entry name" value="VIT"/>
    <property type="match status" value="1"/>
</dbReference>
<proteinExistence type="predicted"/>
<dbReference type="InterPro" id="IPR013694">
    <property type="entry name" value="VIT"/>
</dbReference>
<reference evidence="3 4" key="1">
    <citation type="submission" date="2015-11" db="EMBL/GenBank/DDBJ databases">
        <title>Exploring the genomic traits of fungus-feeding bacterial genus Collimonas.</title>
        <authorList>
            <person name="Song C."/>
            <person name="Schmidt R."/>
            <person name="de Jager V."/>
            <person name="Krzyzanowska D."/>
            <person name="Jongedijk E."/>
            <person name="Cankar K."/>
            <person name="Beekwilder J."/>
            <person name="van Veen A."/>
            <person name="de Boer W."/>
            <person name="van Veen J.A."/>
            <person name="Garbeva P."/>
        </authorList>
    </citation>
    <scope>NUCLEOTIDE SEQUENCE [LARGE SCALE GENOMIC DNA]</scope>
    <source>
        <strain evidence="3 4">Ter91</strain>
    </source>
</reference>
<dbReference type="RefSeq" id="WP_061941690.1">
    <property type="nucleotide sequence ID" value="NZ_CP013234.1"/>
</dbReference>
<dbReference type="AlphaFoldDB" id="A0A127Q7N8"/>
<name>A0A127Q7N8_9BURK</name>
<dbReference type="InterPro" id="IPR019220">
    <property type="entry name" value="DUF2135"/>
</dbReference>
<feature type="chain" id="PRO_5007277684" evidence="1">
    <location>
        <begin position="22"/>
        <end position="981"/>
    </location>
</feature>
<dbReference type="Proteomes" id="UP000074561">
    <property type="component" value="Chromosome"/>
</dbReference>
<accession>A0A127Q7N8</accession>
<evidence type="ECO:0000313" key="4">
    <source>
        <dbReference type="Proteomes" id="UP000074561"/>
    </source>
</evidence>
<evidence type="ECO:0000259" key="2">
    <source>
        <dbReference type="PROSITE" id="PS51468"/>
    </source>
</evidence>
<dbReference type="SUPFAM" id="SSF48452">
    <property type="entry name" value="TPR-like"/>
    <property type="match status" value="1"/>
</dbReference>
<protein>
    <submittedName>
        <fullName evidence="3">Vault inter-alpha-trypsin domain protein</fullName>
    </submittedName>
</protein>
<dbReference type="Pfam" id="PF09906">
    <property type="entry name" value="DUF2135"/>
    <property type="match status" value="1"/>
</dbReference>
<feature type="signal peptide" evidence="1">
    <location>
        <begin position="1"/>
        <end position="21"/>
    </location>
</feature>
<dbReference type="EMBL" id="CP013234">
    <property type="protein sequence ID" value="AMP05632.1"/>
    <property type="molecule type" value="Genomic_DNA"/>
</dbReference>
<organism evidence="3 4">
    <name type="scientific">Collimonas pratensis</name>
    <dbReference type="NCBI Taxonomy" id="279113"/>
    <lineage>
        <taxon>Bacteria</taxon>
        <taxon>Pseudomonadati</taxon>
        <taxon>Pseudomonadota</taxon>
        <taxon>Betaproteobacteria</taxon>
        <taxon>Burkholderiales</taxon>
        <taxon>Oxalobacteraceae</taxon>
        <taxon>Collimonas</taxon>
    </lineage>
</organism>
<dbReference type="PATRIC" id="fig|279113.9.peg.3263"/>
<dbReference type="Gene3D" id="1.25.40.10">
    <property type="entry name" value="Tetratricopeptide repeat domain"/>
    <property type="match status" value="1"/>
</dbReference>
<dbReference type="PANTHER" id="PTHR45737">
    <property type="entry name" value="VON WILLEBRAND FACTOR A DOMAIN-CONTAINING PROTEIN 5A"/>
    <property type="match status" value="1"/>
</dbReference>
<dbReference type="KEGG" id="cpra:CPter91_3305"/>
<dbReference type="Gene3D" id="2.60.120.380">
    <property type="match status" value="1"/>
</dbReference>
<dbReference type="SMART" id="SM00609">
    <property type="entry name" value="VIT"/>
    <property type="match status" value="1"/>
</dbReference>
<sequence>MLRGLLAALCALLLLLPTVQARTVMPPRLIIANGAEEPIALQSLHVSGEISGGMAQTTVQMVFFNPNRRLLEGQLQFPLLDGQQIVGFSLDIEGRQRPAVPVEKAKGRQIFEAIERRRVDPGLLEATQGNNFKLRIYPIPAGGTRTVEIRYVESLARQGKNWQYRLPLAYGDRMRDFDLTLNVHGAMAAPQASGSLGAIGLVRTGEQYQMHVNKSGFAASGMLNLLIPASEKPQTYTQVRDDGTWFVTEIPVAETRTARSLPKVIGLLWDSSGSGAARDHDAEFTILDRYFKAAGNAEVRLTRLRDRPEPEQSFHIVNGNWSALRQILQNTAYDGASALSDWKPEADVGEYLLVSDGLSNYGNAAFPKLAAGQRLYALNSALAADASLLSAWAENTGGRLIQVSAQTTAAATQALLSDATHVEALTAAGASDLQIESHDAKNGILRIAGRLRNPEAQLTLTTRQNGRLLTTTIPLSATAPAHPLAAYLWAGYRLRELEGNRDVHRAEIRRIGQQFGLATRETSLIVLERLDDYVRYDVAPPQEYQAAFNQLKKLRDGDLRQTRSRHMENVLQQFQHKIAWWEKDFSKDDMPKPKKTTPDALSGAGRVRAIIPPAAMTAPELASPAPVSAVAAPVIAPPAAAEPPPAPAPVASRQRFSEGAANYSAKSVASSDAAPAMPEISVALQKWSANAPYIDRLKAASADTVYAIYLDEKPSYANSSAFFLDAADVLLEKGQRDLALRVLSNLAEMDLENRAVLRILGYRLLQAGAPALAIPVFEKVRQLAEEEPQSFRDLGLAYAANQQYQLAIDQLYEVVQRPWDARFPEIETIALAELNQIVATAGVALDTSRMDPRFLKNMPLDLRVVMTWDADNSDMDLWVTDPNGEKCFYGYPLTHQGGRMSRDFTQGYGPEEFSLRKAKPGKYKIEANYFGNSQQLIAGDTTLQVKLTTAFGTPQQKEQMVTLRLKDRQDTVFVGEFDVAP</sequence>
<dbReference type="OrthoDB" id="266279at2"/>
<evidence type="ECO:0000256" key="1">
    <source>
        <dbReference type="SAM" id="SignalP"/>
    </source>
</evidence>
<dbReference type="STRING" id="279113.CPter91_3305"/>
<dbReference type="Pfam" id="PF08487">
    <property type="entry name" value="VIT"/>
    <property type="match status" value="1"/>
</dbReference>
<feature type="domain" description="VIT" evidence="2">
    <location>
        <begin position="25"/>
        <end position="153"/>
    </location>
</feature>
<dbReference type="InterPro" id="IPR011990">
    <property type="entry name" value="TPR-like_helical_dom_sf"/>
</dbReference>
<evidence type="ECO:0000313" key="3">
    <source>
        <dbReference type="EMBL" id="AMP05632.1"/>
    </source>
</evidence>
<dbReference type="PANTHER" id="PTHR45737:SF6">
    <property type="entry name" value="VON WILLEBRAND FACTOR A DOMAIN-CONTAINING PROTEIN 5A"/>
    <property type="match status" value="1"/>
</dbReference>
<gene>
    <name evidence="3" type="ORF">CPter91_3305</name>
</gene>